<feature type="transmembrane region" description="Helical" evidence="1">
    <location>
        <begin position="166"/>
        <end position="193"/>
    </location>
</feature>
<dbReference type="RefSeq" id="WP_104516203.1">
    <property type="nucleotide sequence ID" value="NZ_MQVW01000012.1"/>
</dbReference>
<keyword evidence="1" id="KW-1133">Transmembrane helix</keyword>
<dbReference type="OrthoDB" id="709028at2"/>
<reference evidence="2 3" key="1">
    <citation type="submission" date="2018-02" db="EMBL/GenBank/DDBJ databases">
        <title>Genomic Encyclopedia of Archaeal and Bacterial Type Strains, Phase II (KMG-II): from individual species to whole genera.</title>
        <authorList>
            <person name="Goeker M."/>
        </authorList>
    </citation>
    <scope>NUCLEOTIDE SEQUENCE [LARGE SCALE GENOMIC DNA]</scope>
    <source>
        <strain evidence="2 3">DSM 16809</strain>
    </source>
</reference>
<evidence type="ECO:0000256" key="1">
    <source>
        <dbReference type="SAM" id="Phobius"/>
    </source>
</evidence>
<keyword evidence="1" id="KW-0812">Transmembrane</keyword>
<feature type="transmembrane region" description="Helical" evidence="1">
    <location>
        <begin position="40"/>
        <end position="61"/>
    </location>
</feature>
<gene>
    <name evidence="2" type="ORF">LY01_02533</name>
</gene>
<feature type="transmembrane region" description="Helical" evidence="1">
    <location>
        <begin position="76"/>
        <end position="96"/>
    </location>
</feature>
<evidence type="ECO:0000313" key="3">
    <source>
        <dbReference type="Proteomes" id="UP000239002"/>
    </source>
</evidence>
<feature type="transmembrane region" description="Helical" evidence="1">
    <location>
        <begin position="124"/>
        <end position="146"/>
    </location>
</feature>
<evidence type="ECO:0000313" key="2">
    <source>
        <dbReference type="EMBL" id="PPK93248.1"/>
    </source>
</evidence>
<dbReference type="EMBL" id="PTJE01000007">
    <property type="protein sequence ID" value="PPK93248.1"/>
    <property type="molecule type" value="Genomic_DNA"/>
</dbReference>
<accession>A0A2S6IGA7</accession>
<proteinExistence type="predicted"/>
<keyword evidence="1" id="KW-0472">Membrane</keyword>
<dbReference type="AlphaFoldDB" id="A0A2S6IGA7"/>
<organism evidence="2 3">
    <name type="scientific">Nonlabens xylanidelens</name>
    <dbReference type="NCBI Taxonomy" id="191564"/>
    <lineage>
        <taxon>Bacteria</taxon>
        <taxon>Pseudomonadati</taxon>
        <taxon>Bacteroidota</taxon>
        <taxon>Flavobacteriia</taxon>
        <taxon>Flavobacteriales</taxon>
        <taxon>Flavobacteriaceae</taxon>
        <taxon>Nonlabens</taxon>
    </lineage>
</organism>
<keyword evidence="3" id="KW-1185">Reference proteome</keyword>
<name>A0A2S6IGA7_9FLAO</name>
<sequence length="213" mass="25008">MDQLDILKQNWQSQTGNAPQFSKEQLGGLLARKSSSIVKWLFIIAIIEFALFIVLGLFSHFGNEENNTVELIGKPFYYGSMIVHYVVIVFFIFLFYKNYKNISTSQPTRSLMNRILKTRRTMKWYIWYNLVYMMVVGMIGAVLIIPNDPRISEVLNSPNFIGHETAFYATFLGLTFVMFLVMCVIMYLIYQLIYGILLRKLKRNYNELKRMEV</sequence>
<comment type="caution">
    <text evidence="2">The sequence shown here is derived from an EMBL/GenBank/DDBJ whole genome shotgun (WGS) entry which is preliminary data.</text>
</comment>
<protein>
    <submittedName>
        <fullName evidence="2">Uncharacterized protein</fullName>
    </submittedName>
</protein>
<dbReference type="Proteomes" id="UP000239002">
    <property type="component" value="Unassembled WGS sequence"/>
</dbReference>